<dbReference type="InterPro" id="IPR041698">
    <property type="entry name" value="Methyltransf_25"/>
</dbReference>
<sequence>MVRRGVVTGLSYVGPMDAQPRLRAARAPRVDRPADLDIVRESYDRVADNYAHLVQTTGMGDIRRHPWLRASVDAFADTVGDSGPVLDVGCGPGTVTAYLADRGLDVSGVDLSPRMIENARRLYPRCRFRVSSATDLDLADGSLAGVLGWWSLFNLPRDVLPQVLALFARALRPGGHFLTGTHTGDEDVVRTEAYGSAGVRWTTHRWRPEQYADLIERAGLRPVAELRLPGDGQTGPGVVVMAQKPAG</sequence>
<evidence type="ECO:0000313" key="2">
    <source>
        <dbReference type="EMBL" id="GAA2108516.1"/>
    </source>
</evidence>
<accession>A0ABN2XDI9</accession>
<dbReference type="InterPro" id="IPR029063">
    <property type="entry name" value="SAM-dependent_MTases_sf"/>
</dbReference>
<name>A0ABN2XDI9_9ACTN</name>
<dbReference type="EMBL" id="BAAAPF010000004">
    <property type="protein sequence ID" value="GAA2108516.1"/>
    <property type="molecule type" value="Genomic_DNA"/>
</dbReference>
<dbReference type="Proteomes" id="UP001500443">
    <property type="component" value="Unassembled WGS sequence"/>
</dbReference>
<feature type="domain" description="Methyltransferase" evidence="1">
    <location>
        <begin position="85"/>
        <end position="175"/>
    </location>
</feature>
<reference evidence="2 3" key="1">
    <citation type="journal article" date="2019" name="Int. J. Syst. Evol. Microbiol.">
        <title>The Global Catalogue of Microorganisms (GCM) 10K type strain sequencing project: providing services to taxonomists for standard genome sequencing and annotation.</title>
        <authorList>
            <consortium name="The Broad Institute Genomics Platform"/>
            <consortium name="The Broad Institute Genome Sequencing Center for Infectious Disease"/>
            <person name="Wu L."/>
            <person name="Ma J."/>
        </authorList>
    </citation>
    <scope>NUCLEOTIDE SEQUENCE [LARGE SCALE GENOMIC DNA]</scope>
    <source>
        <strain evidence="2 3">JCM 15481</strain>
    </source>
</reference>
<dbReference type="GO" id="GO:0032259">
    <property type="term" value="P:methylation"/>
    <property type="evidence" value="ECO:0007669"/>
    <property type="project" value="UniProtKB-KW"/>
</dbReference>
<evidence type="ECO:0000313" key="3">
    <source>
        <dbReference type="Proteomes" id="UP001500443"/>
    </source>
</evidence>
<keyword evidence="3" id="KW-1185">Reference proteome</keyword>
<dbReference type="PANTHER" id="PTHR42912">
    <property type="entry name" value="METHYLTRANSFERASE"/>
    <property type="match status" value="1"/>
</dbReference>
<dbReference type="GO" id="GO:0008168">
    <property type="term" value="F:methyltransferase activity"/>
    <property type="evidence" value="ECO:0007669"/>
    <property type="project" value="UniProtKB-KW"/>
</dbReference>
<evidence type="ECO:0000259" key="1">
    <source>
        <dbReference type="Pfam" id="PF13649"/>
    </source>
</evidence>
<gene>
    <name evidence="2" type="ORF">GCM10009802_04350</name>
</gene>
<organism evidence="2 3">
    <name type="scientific">Streptomyces synnematoformans</name>
    <dbReference type="NCBI Taxonomy" id="415721"/>
    <lineage>
        <taxon>Bacteria</taxon>
        <taxon>Bacillati</taxon>
        <taxon>Actinomycetota</taxon>
        <taxon>Actinomycetes</taxon>
        <taxon>Kitasatosporales</taxon>
        <taxon>Streptomycetaceae</taxon>
        <taxon>Streptomyces</taxon>
    </lineage>
</organism>
<comment type="caution">
    <text evidence="2">The sequence shown here is derived from an EMBL/GenBank/DDBJ whole genome shotgun (WGS) entry which is preliminary data.</text>
</comment>
<protein>
    <submittedName>
        <fullName evidence="2">Class I SAM-dependent methyltransferase</fullName>
    </submittedName>
</protein>
<proteinExistence type="predicted"/>
<keyword evidence="2" id="KW-0489">Methyltransferase</keyword>
<keyword evidence="2" id="KW-0808">Transferase</keyword>
<dbReference type="CDD" id="cd02440">
    <property type="entry name" value="AdoMet_MTases"/>
    <property type="match status" value="1"/>
</dbReference>
<dbReference type="Pfam" id="PF13649">
    <property type="entry name" value="Methyltransf_25"/>
    <property type="match status" value="1"/>
</dbReference>
<dbReference type="InterPro" id="IPR050508">
    <property type="entry name" value="Methyltransf_Superfamily"/>
</dbReference>
<dbReference type="SUPFAM" id="SSF53335">
    <property type="entry name" value="S-adenosyl-L-methionine-dependent methyltransferases"/>
    <property type="match status" value="1"/>
</dbReference>
<dbReference type="Gene3D" id="3.40.50.150">
    <property type="entry name" value="Vaccinia Virus protein VP39"/>
    <property type="match status" value="1"/>
</dbReference>